<keyword evidence="1" id="KW-0812">Transmembrane</keyword>
<name>A0A014MKH9_9BURK</name>
<dbReference type="Proteomes" id="UP000020766">
    <property type="component" value="Unassembled WGS sequence"/>
</dbReference>
<evidence type="ECO:0000313" key="3">
    <source>
        <dbReference type="Proteomes" id="UP000020766"/>
    </source>
</evidence>
<accession>A0A014MKH9</accession>
<gene>
    <name evidence="2" type="ORF">AX13_12045</name>
</gene>
<keyword evidence="1" id="KW-1133">Transmembrane helix</keyword>
<proteinExistence type="predicted"/>
<evidence type="ECO:0000256" key="1">
    <source>
        <dbReference type="SAM" id="Phobius"/>
    </source>
</evidence>
<feature type="transmembrane region" description="Helical" evidence="1">
    <location>
        <begin position="38"/>
        <end position="58"/>
    </location>
</feature>
<protein>
    <submittedName>
        <fullName evidence="2">Uncharacterized protein</fullName>
    </submittedName>
</protein>
<dbReference type="AlphaFoldDB" id="A0A014MKH9"/>
<evidence type="ECO:0000313" key="2">
    <source>
        <dbReference type="EMBL" id="EXU78589.1"/>
    </source>
</evidence>
<reference evidence="2 3" key="1">
    <citation type="submission" date="2014-01" db="EMBL/GenBank/DDBJ databases">
        <title>Interspecies Systems Biology Uncovers Metabolites Affecting C. elegans Gene Expression and Life History Traits.</title>
        <authorList>
            <person name="Watson E."/>
            <person name="Macneil L.T."/>
            <person name="Ritter A.D."/>
            <person name="Yilmaz L.S."/>
            <person name="Rosebrock A.P."/>
            <person name="Caudy A.A."/>
            <person name="Walhout A.J."/>
        </authorList>
    </citation>
    <scope>NUCLEOTIDE SEQUENCE [LARGE SCALE GENOMIC DNA]</scope>
    <source>
        <strain evidence="2 3">DA1877</strain>
    </source>
</reference>
<keyword evidence="3" id="KW-1185">Reference proteome</keyword>
<comment type="caution">
    <text evidence="2">The sequence shown here is derived from an EMBL/GenBank/DDBJ whole genome shotgun (WGS) entry which is preliminary data.</text>
</comment>
<dbReference type="EMBL" id="JBOK01000033">
    <property type="protein sequence ID" value="EXU78589.1"/>
    <property type="molecule type" value="Genomic_DNA"/>
</dbReference>
<organism evidence="2 3">
    <name type="scientific">Comamonas aquatica DA1877</name>
    <dbReference type="NCBI Taxonomy" id="1457173"/>
    <lineage>
        <taxon>Bacteria</taxon>
        <taxon>Pseudomonadati</taxon>
        <taxon>Pseudomonadota</taxon>
        <taxon>Betaproteobacteria</taxon>
        <taxon>Burkholderiales</taxon>
        <taxon>Comamonadaceae</taxon>
        <taxon>Comamonas</taxon>
    </lineage>
</organism>
<sequence length="64" mass="6839">MAQGATGCVWRWVQLLRVRQGCGAVGMGFLNGLISVKAIISEGFVLYILVVMIVNMVARPGGCQ</sequence>
<keyword evidence="1" id="KW-0472">Membrane</keyword>